<gene>
    <name evidence="7" type="primary">ndhS_20</name>
    <name evidence="7" type="ORF">SDC9_193890</name>
</gene>
<accession>A0A645IDD1</accession>
<keyword evidence="4" id="KW-0408">Iron</keyword>
<dbReference type="InterPro" id="IPR036010">
    <property type="entry name" value="2Fe-2S_ferredoxin-like_sf"/>
</dbReference>
<dbReference type="EC" id="1.17.1.5" evidence="7"/>
<dbReference type="Gene3D" id="3.10.20.30">
    <property type="match status" value="1"/>
</dbReference>
<dbReference type="GO" id="GO:0051537">
    <property type="term" value="F:2 iron, 2 sulfur cluster binding"/>
    <property type="evidence" value="ECO:0007669"/>
    <property type="project" value="UniProtKB-KW"/>
</dbReference>
<protein>
    <submittedName>
        <fullName evidence="7">Nicotinate dehydrogenase small FeS subunit</fullName>
        <ecNumber evidence="7">1.17.1.5</ecNumber>
    </submittedName>
</protein>
<keyword evidence="3 7" id="KW-0560">Oxidoreductase</keyword>
<evidence type="ECO:0000256" key="4">
    <source>
        <dbReference type="ARBA" id="ARBA00023004"/>
    </source>
</evidence>
<feature type="domain" description="2Fe-2S ferredoxin-type" evidence="6">
    <location>
        <begin position="8"/>
        <end position="84"/>
    </location>
</feature>
<comment type="caution">
    <text evidence="7">The sequence shown here is derived from an EMBL/GenBank/DDBJ whole genome shotgun (WGS) entry which is preliminary data.</text>
</comment>
<dbReference type="GO" id="GO:0046872">
    <property type="term" value="F:metal ion binding"/>
    <property type="evidence" value="ECO:0007669"/>
    <property type="project" value="UniProtKB-KW"/>
</dbReference>
<dbReference type="PANTHER" id="PTHR44379">
    <property type="entry name" value="OXIDOREDUCTASE WITH IRON-SULFUR SUBUNIT"/>
    <property type="match status" value="1"/>
</dbReference>
<dbReference type="AlphaFoldDB" id="A0A645IDD1"/>
<dbReference type="GO" id="GO:0050138">
    <property type="term" value="F:nicotinate dehydrogenase activity"/>
    <property type="evidence" value="ECO:0007669"/>
    <property type="project" value="UniProtKB-EC"/>
</dbReference>
<dbReference type="SUPFAM" id="SSF54292">
    <property type="entry name" value="2Fe-2S ferredoxin-like"/>
    <property type="match status" value="1"/>
</dbReference>
<evidence type="ECO:0000259" key="6">
    <source>
        <dbReference type="PROSITE" id="PS51085"/>
    </source>
</evidence>
<dbReference type="PANTHER" id="PTHR44379:SF5">
    <property type="entry name" value="OXIDOREDUCTASE WITH IRON-SULFUR SUBUNIT"/>
    <property type="match status" value="1"/>
</dbReference>
<dbReference type="CDD" id="cd00207">
    <property type="entry name" value="fer2"/>
    <property type="match status" value="1"/>
</dbReference>
<reference evidence="7" key="1">
    <citation type="submission" date="2019-08" db="EMBL/GenBank/DDBJ databases">
        <authorList>
            <person name="Kucharzyk K."/>
            <person name="Murdoch R.W."/>
            <person name="Higgins S."/>
            <person name="Loffler F."/>
        </authorList>
    </citation>
    <scope>NUCLEOTIDE SEQUENCE</scope>
</reference>
<dbReference type="SUPFAM" id="SSF47741">
    <property type="entry name" value="CO dehydrogenase ISP C-domain like"/>
    <property type="match status" value="1"/>
</dbReference>
<dbReference type="EMBL" id="VSSQ01106868">
    <property type="protein sequence ID" value="MPN46304.1"/>
    <property type="molecule type" value="Genomic_DNA"/>
</dbReference>
<dbReference type="Pfam" id="PF00111">
    <property type="entry name" value="Fer2"/>
    <property type="match status" value="1"/>
</dbReference>
<name>A0A645IDD1_9ZZZZ</name>
<keyword evidence="2" id="KW-0479">Metal-binding</keyword>
<dbReference type="InterPro" id="IPR036884">
    <property type="entry name" value="2Fe-2S-bd_dom_sf"/>
</dbReference>
<dbReference type="InterPro" id="IPR001041">
    <property type="entry name" value="2Fe-2S_ferredoxin-type"/>
</dbReference>
<proteinExistence type="predicted"/>
<dbReference type="PROSITE" id="PS00197">
    <property type="entry name" value="2FE2S_FER_1"/>
    <property type="match status" value="1"/>
</dbReference>
<dbReference type="InterPro" id="IPR002888">
    <property type="entry name" value="2Fe-2S-bd"/>
</dbReference>
<dbReference type="FunFam" id="3.10.20.30:FF:000020">
    <property type="entry name" value="Xanthine dehydrogenase iron-sulfur subunit"/>
    <property type="match status" value="1"/>
</dbReference>
<dbReference type="Pfam" id="PF01799">
    <property type="entry name" value="Fer2_2"/>
    <property type="match status" value="1"/>
</dbReference>
<evidence type="ECO:0000256" key="1">
    <source>
        <dbReference type="ARBA" id="ARBA00022714"/>
    </source>
</evidence>
<evidence type="ECO:0000256" key="5">
    <source>
        <dbReference type="ARBA" id="ARBA00023014"/>
    </source>
</evidence>
<evidence type="ECO:0000256" key="2">
    <source>
        <dbReference type="ARBA" id="ARBA00022723"/>
    </source>
</evidence>
<keyword evidence="1" id="KW-0001">2Fe-2S</keyword>
<dbReference type="InterPro" id="IPR006058">
    <property type="entry name" value="2Fe2S_fd_BS"/>
</dbReference>
<evidence type="ECO:0000256" key="3">
    <source>
        <dbReference type="ARBA" id="ARBA00023002"/>
    </source>
</evidence>
<dbReference type="InterPro" id="IPR012675">
    <property type="entry name" value="Beta-grasp_dom_sf"/>
</dbReference>
<dbReference type="InterPro" id="IPR051452">
    <property type="entry name" value="Diverse_Oxidoreductases"/>
</dbReference>
<keyword evidence="5" id="KW-0411">Iron-sulfur</keyword>
<dbReference type="PROSITE" id="PS51085">
    <property type="entry name" value="2FE2S_FER_2"/>
    <property type="match status" value="1"/>
</dbReference>
<sequence>MGVSYVKHSIKVKINGQLYLEEVETGMTLLQFIRDKVGYTGTKIGCENGECGACTVIMDGDPVRACLILAVEADGADITTVEGLSEKDKLHPLQQSFIETGAAQCGFCTPGMLMAGKALLDKKPNPSDKDIMDALGGHLCRCTGYKSISKAVEIAIEKNK</sequence>
<organism evidence="7">
    <name type="scientific">bioreactor metagenome</name>
    <dbReference type="NCBI Taxonomy" id="1076179"/>
    <lineage>
        <taxon>unclassified sequences</taxon>
        <taxon>metagenomes</taxon>
        <taxon>ecological metagenomes</taxon>
    </lineage>
</organism>
<evidence type="ECO:0000313" key="7">
    <source>
        <dbReference type="EMBL" id="MPN46304.1"/>
    </source>
</evidence>
<dbReference type="Gene3D" id="1.10.150.120">
    <property type="entry name" value="[2Fe-2S]-binding domain"/>
    <property type="match status" value="1"/>
</dbReference>